<evidence type="ECO:0000313" key="1">
    <source>
        <dbReference type="EMBL" id="AGP37504.1"/>
    </source>
</evidence>
<dbReference type="Proteomes" id="UP000014803">
    <property type="component" value="Chromosome"/>
</dbReference>
<dbReference type="EMBL" id="CP003969">
    <property type="protein sequence ID" value="AGP37504.1"/>
    <property type="molecule type" value="Genomic_DNA"/>
</dbReference>
<dbReference type="AlphaFoldDB" id="S4XYG6"/>
<dbReference type="KEGG" id="scu:SCE1572_25240"/>
<reference evidence="1 2" key="1">
    <citation type="journal article" date="2013" name="Sci. Rep.">
        <title>Extraordinary expansion of a Sorangium cellulosum genome from an alkaline milieu.</title>
        <authorList>
            <person name="Han K."/>
            <person name="Li Z.F."/>
            <person name="Peng R."/>
            <person name="Zhu L.P."/>
            <person name="Zhou T."/>
            <person name="Wang L.G."/>
            <person name="Li S.G."/>
            <person name="Zhang X.B."/>
            <person name="Hu W."/>
            <person name="Wu Z.H."/>
            <person name="Qin N."/>
            <person name="Li Y.Z."/>
        </authorList>
    </citation>
    <scope>NUCLEOTIDE SEQUENCE [LARGE SCALE GENOMIC DNA]</scope>
    <source>
        <strain evidence="1 2">So0157-2</strain>
    </source>
</reference>
<organism evidence="1 2">
    <name type="scientific">Sorangium cellulosum So0157-2</name>
    <dbReference type="NCBI Taxonomy" id="1254432"/>
    <lineage>
        <taxon>Bacteria</taxon>
        <taxon>Pseudomonadati</taxon>
        <taxon>Myxococcota</taxon>
        <taxon>Polyangia</taxon>
        <taxon>Polyangiales</taxon>
        <taxon>Polyangiaceae</taxon>
        <taxon>Sorangium</taxon>
    </lineage>
</organism>
<sequence>MIAGSAERTTSTLLPWLGVVPWLQTVTEALNALPGTRLGGPLTAETTRSGRWPTPRGALDAALLASFSSSCASFGSTIAPR</sequence>
<dbReference type="HOGENOM" id="CLU_190762_0_0_7"/>
<proteinExistence type="predicted"/>
<dbReference type="STRING" id="1254432.SCE1572_25240"/>
<protein>
    <submittedName>
        <fullName evidence="1">Uncharacterized protein</fullName>
    </submittedName>
</protein>
<accession>S4XYG6</accession>
<gene>
    <name evidence="1" type="ORF">SCE1572_25240</name>
</gene>
<name>S4XYG6_SORCE</name>
<evidence type="ECO:0000313" key="2">
    <source>
        <dbReference type="Proteomes" id="UP000014803"/>
    </source>
</evidence>